<accession>A0A9N8EL39</accession>
<comment type="caution">
    <text evidence="2">The sequence shown here is derived from an EMBL/GenBank/DDBJ whole genome shotgun (WGS) entry which is preliminary data.</text>
</comment>
<evidence type="ECO:0000256" key="1">
    <source>
        <dbReference type="SAM" id="MobiDB-lite"/>
    </source>
</evidence>
<proteinExistence type="predicted"/>
<evidence type="ECO:0000313" key="3">
    <source>
        <dbReference type="Proteomes" id="UP001153069"/>
    </source>
</evidence>
<feature type="compositionally biased region" description="Acidic residues" evidence="1">
    <location>
        <begin position="79"/>
        <end position="90"/>
    </location>
</feature>
<feature type="compositionally biased region" description="Polar residues" evidence="1">
    <location>
        <begin position="129"/>
        <end position="139"/>
    </location>
</feature>
<dbReference type="EMBL" id="CAICTM010001451">
    <property type="protein sequence ID" value="CAB9523762.1"/>
    <property type="molecule type" value="Genomic_DNA"/>
</dbReference>
<dbReference type="AlphaFoldDB" id="A0A9N8EL39"/>
<gene>
    <name evidence="2" type="ORF">SEMRO_1453_G273970.1</name>
</gene>
<keyword evidence="3" id="KW-1185">Reference proteome</keyword>
<name>A0A9N8EL39_9STRA</name>
<feature type="region of interest" description="Disordered" evidence="1">
    <location>
        <begin position="60"/>
        <end position="154"/>
    </location>
</feature>
<feature type="compositionally biased region" description="Polar residues" evidence="1">
    <location>
        <begin position="60"/>
        <end position="74"/>
    </location>
</feature>
<dbReference type="Proteomes" id="UP001153069">
    <property type="component" value="Unassembled WGS sequence"/>
</dbReference>
<reference evidence="2" key="1">
    <citation type="submission" date="2020-06" db="EMBL/GenBank/DDBJ databases">
        <authorList>
            <consortium name="Plant Systems Biology data submission"/>
        </authorList>
    </citation>
    <scope>NUCLEOTIDE SEQUENCE</scope>
    <source>
        <strain evidence="2">D6</strain>
    </source>
</reference>
<evidence type="ECO:0000313" key="2">
    <source>
        <dbReference type="EMBL" id="CAB9523762.1"/>
    </source>
</evidence>
<sequence length="163" mass="18584">MFDFSQTQTHNGALFSQPAGFPLTVVESGKRSPQEAFSASYHCERRASLEDHGYIYSWKRTNSNASHDGQQIINSSSSWDEEERSDDDDALLCNQPSPGKKQRKHPRQEDLNDEGSNPSDAYPYLRRGSYQSPPTQQRQSGHRKGRNRAFTGEDFQRLIISQM</sequence>
<organism evidence="2 3">
    <name type="scientific">Seminavis robusta</name>
    <dbReference type="NCBI Taxonomy" id="568900"/>
    <lineage>
        <taxon>Eukaryota</taxon>
        <taxon>Sar</taxon>
        <taxon>Stramenopiles</taxon>
        <taxon>Ochrophyta</taxon>
        <taxon>Bacillariophyta</taxon>
        <taxon>Bacillariophyceae</taxon>
        <taxon>Bacillariophycidae</taxon>
        <taxon>Naviculales</taxon>
        <taxon>Naviculaceae</taxon>
        <taxon>Seminavis</taxon>
    </lineage>
</organism>
<protein>
    <submittedName>
        <fullName evidence="2">Uncharacterized protein</fullName>
    </submittedName>
</protein>